<organism evidence="7 8">
    <name type="scientific">Stichopus japonicus</name>
    <name type="common">Sea cucumber</name>
    <dbReference type="NCBI Taxonomy" id="307972"/>
    <lineage>
        <taxon>Eukaryota</taxon>
        <taxon>Metazoa</taxon>
        <taxon>Echinodermata</taxon>
        <taxon>Eleutherozoa</taxon>
        <taxon>Echinozoa</taxon>
        <taxon>Holothuroidea</taxon>
        <taxon>Aspidochirotacea</taxon>
        <taxon>Aspidochirotida</taxon>
        <taxon>Stichopodidae</taxon>
        <taxon>Apostichopus</taxon>
    </lineage>
</organism>
<dbReference type="EMBL" id="MRZV01002440">
    <property type="protein sequence ID" value="PIK33700.1"/>
    <property type="molecule type" value="Genomic_DNA"/>
</dbReference>
<feature type="domain" description="Calponin-homology (CH)" evidence="6">
    <location>
        <begin position="122"/>
        <end position="226"/>
    </location>
</feature>
<accession>A0A2G8JD81</accession>
<dbReference type="FunFam" id="1.10.418.10:FF:000023">
    <property type="entry name" value="EH domain-binding protein 1 isoform X1"/>
    <property type="match status" value="1"/>
</dbReference>
<comment type="caution">
    <text evidence="7">The sequence shown here is derived from an EMBL/GenBank/DDBJ whole genome shotgun (WGS) entry which is preliminary data.</text>
</comment>
<evidence type="ECO:0000256" key="2">
    <source>
        <dbReference type="ARBA" id="ARBA00022553"/>
    </source>
</evidence>
<dbReference type="SMART" id="SM00033">
    <property type="entry name" value="CH"/>
    <property type="match status" value="1"/>
</dbReference>
<dbReference type="PANTHER" id="PTHR23167">
    <property type="entry name" value="CALPONIN HOMOLOGY DOMAIN-CONTAINING PROTEIN DDB_G0272472-RELATED"/>
    <property type="match status" value="1"/>
</dbReference>
<feature type="non-terminal residue" evidence="7">
    <location>
        <position position="1"/>
    </location>
</feature>
<dbReference type="Pfam" id="PF00307">
    <property type="entry name" value="CH"/>
    <property type="match status" value="1"/>
</dbReference>
<dbReference type="AlphaFoldDB" id="A0A2G8JD81"/>
<dbReference type="PROSITE" id="PS50021">
    <property type="entry name" value="CH"/>
    <property type="match status" value="1"/>
</dbReference>
<dbReference type="OrthoDB" id="21607at2759"/>
<keyword evidence="8" id="KW-1185">Reference proteome</keyword>
<keyword evidence="4" id="KW-0175">Coiled coil</keyword>
<name>A0A2G8JD81_STIJA</name>
<comment type="subcellular location">
    <subcellularLocation>
        <location evidence="1">Endosome</location>
    </subcellularLocation>
</comment>
<dbReference type="PANTHER" id="PTHR23167:SF46">
    <property type="entry name" value="EPS15 HOMOLOGY DOMAIN CONTAINING PROTEIN-BINDING PROTEIN 1, ISOFORM F"/>
    <property type="match status" value="1"/>
</dbReference>
<evidence type="ECO:0000256" key="3">
    <source>
        <dbReference type="ARBA" id="ARBA00022753"/>
    </source>
</evidence>
<reference evidence="7 8" key="1">
    <citation type="journal article" date="2017" name="PLoS Biol.">
        <title>The sea cucumber genome provides insights into morphological evolution and visceral regeneration.</title>
        <authorList>
            <person name="Zhang X."/>
            <person name="Sun L."/>
            <person name="Yuan J."/>
            <person name="Sun Y."/>
            <person name="Gao Y."/>
            <person name="Zhang L."/>
            <person name="Li S."/>
            <person name="Dai H."/>
            <person name="Hamel J.F."/>
            <person name="Liu C."/>
            <person name="Yu Y."/>
            <person name="Liu S."/>
            <person name="Lin W."/>
            <person name="Guo K."/>
            <person name="Jin S."/>
            <person name="Xu P."/>
            <person name="Storey K.B."/>
            <person name="Huan P."/>
            <person name="Zhang T."/>
            <person name="Zhou Y."/>
            <person name="Zhang J."/>
            <person name="Lin C."/>
            <person name="Li X."/>
            <person name="Xing L."/>
            <person name="Huo D."/>
            <person name="Sun M."/>
            <person name="Wang L."/>
            <person name="Mercier A."/>
            <person name="Li F."/>
            <person name="Yang H."/>
            <person name="Xiang J."/>
        </authorList>
    </citation>
    <scope>NUCLEOTIDE SEQUENCE [LARGE SCALE GENOMIC DNA]</scope>
    <source>
        <strain evidence="7">Shaxun</strain>
        <tissue evidence="7">Muscle</tissue>
    </source>
</reference>
<dbReference type="SUPFAM" id="SSF47576">
    <property type="entry name" value="Calponin-homology domain, CH-domain"/>
    <property type="match status" value="1"/>
</dbReference>
<feature type="compositionally biased region" description="Polar residues" evidence="5">
    <location>
        <begin position="1"/>
        <end position="13"/>
    </location>
</feature>
<dbReference type="Gene3D" id="1.10.418.10">
    <property type="entry name" value="Calponin-like domain"/>
    <property type="match status" value="1"/>
</dbReference>
<sequence>HQEMAQNPLSQKQPSLPCPPHLHLLQINQQQENLNQSSSRSWRKRKKKRAEQQKLEQGKWKADQDARRKAAYEKRKKEEEDAQKKKASLMDKFGGKATSVGPIGPKKTVAGGSTRMMVQNPATIKAKLLEWSQRCARGYPNVTIQNFSSSWCDGMAFCAVVHSYYPDAFDFNSLDPQNRRFNFDLAFDTAEKLADIYPLLETDDMIMMKNKPDWKVSLPTSKLSTEDYTKPQVKSRHEQCASSNLEIPVLHVTSNFGMRCTLHVSFFLFSILKSF</sequence>
<gene>
    <name evidence="7" type="ORF">BSL78_29486</name>
</gene>
<feature type="compositionally biased region" description="Basic and acidic residues" evidence="5">
    <location>
        <begin position="50"/>
        <end position="84"/>
    </location>
</feature>
<keyword evidence="2" id="KW-0597">Phosphoprotein</keyword>
<protein>
    <submittedName>
        <fullName evidence="7">Putative smoothelin isoform X5</fullName>
    </submittedName>
</protein>
<proteinExistence type="predicted"/>
<feature type="region of interest" description="Disordered" evidence="5">
    <location>
        <begin position="1"/>
        <end position="87"/>
    </location>
</feature>
<dbReference type="STRING" id="307972.A0A2G8JD81"/>
<feature type="compositionally biased region" description="Low complexity" evidence="5">
    <location>
        <begin position="21"/>
        <end position="40"/>
    </location>
</feature>
<dbReference type="InterPro" id="IPR001715">
    <property type="entry name" value="CH_dom"/>
</dbReference>
<evidence type="ECO:0000256" key="1">
    <source>
        <dbReference type="ARBA" id="ARBA00004177"/>
    </source>
</evidence>
<dbReference type="InterPro" id="IPR036872">
    <property type="entry name" value="CH_dom_sf"/>
</dbReference>
<dbReference type="GO" id="GO:0005768">
    <property type="term" value="C:endosome"/>
    <property type="evidence" value="ECO:0007669"/>
    <property type="project" value="UniProtKB-SubCell"/>
</dbReference>
<dbReference type="InterPro" id="IPR050540">
    <property type="entry name" value="F-actin_Monoox_Mical"/>
</dbReference>
<dbReference type="Proteomes" id="UP000230750">
    <property type="component" value="Unassembled WGS sequence"/>
</dbReference>
<evidence type="ECO:0000256" key="5">
    <source>
        <dbReference type="SAM" id="MobiDB-lite"/>
    </source>
</evidence>
<evidence type="ECO:0000256" key="4">
    <source>
        <dbReference type="ARBA" id="ARBA00023054"/>
    </source>
</evidence>
<keyword evidence="3" id="KW-0967">Endosome</keyword>
<evidence type="ECO:0000313" key="7">
    <source>
        <dbReference type="EMBL" id="PIK33700.1"/>
    </source>
</evidence>
<evidence type="ECO:0000313" key="8">
    <source>
        <dbReference type="Proteomes" id="UP000230750"/>
    </source>
</evidence>
<evidence type="ECO:0000259" key="6">
    <source>
        <dbReference type="PROSITE" id="PS50021"/>
    </source>
</evidence>